<comment type="caution">
    <text evidence="2">The sequence shown here is derived from an EMBL/GenBank/DDBJ whole genome shotgun (WGS) entry which is preliminary data.</text>
</comment>
<evidence type="ECO:0000313" key="3">
    <source>
        <dbReference type="Proteomes" id="UP000050525"/>
    </source>
</evidence>
<proteinExistence type="predicted"/>
<sequence>MADSLKTSVTGHPSTLASDKLPPAAITSINNTFYCPHAQNSSGLPLACPRNTENETLAWAPYEDPNASQVQTC</sequence>
<accession>A0A151N2A1</accession>
<name>A0A151N2A1_ALLMI</name>
<feature type="region of interest" description="Disordered" evidence="1">
    <location>
        <begin position="1"/>
        <end position="22"/>
    </location>
</feature>
<organism evidence="2 3">
    <name type="scientific">Alligator mississippiensis</name>
    <name type="common">American alligator</name>
    <dbReference type="NCBI Taxonomy" id="8496"/>
    <lineage>
        <taxon>Eukaryota</taxon>
        <taxon>Metazoa</taxon>
        <taxon>Chordata</taxon>
        <taxon>Craniata</taxon>
        <taxon>Vertebrata</taxon>
        <taxon>Euteleostomi</taxon>
        <taxon>Archelosauria</taxon>
        <taxon>Archosauria</taxon>
        <taxon>Crocodylia</taxon>
        <taxon>Alligatoridae</taxon>
        <taxon>Alligatorinae</taxon>
        <taxon>Alligator</taxon>
    </lineage>
</organism>
<dbReference type="AlphaFoldDB" id="A0A151N2A1"/>
<protein>
    <submittedName>
        <fullName evidence="2">Uncharacterized protein</fullName>
    </submittedName>
</protein>
<keyword evidence="3" id="KW-1185">Reference proteome</keyword>
<gene>
    <name evidence="2" type="ORF">Y1Q_0016353</name>
</gene>
<feature type="compositionally biased region" description="Polar residues" evidence="1">
    <location>
        <begin position="1"/>
        <end position="17"/>
    </location>
</feature>
<evidence type="ECO:0000256" key="1">
    <source>
        <dbReference type="SAM" id="MobiDB-lite"/>
    </source>
</evidence>
<dbReference type="EMBL" id="AKHW03004113">
    <property type="protein sequence ID" value="KYO30956.1"/>
    <property type="molecule type" value="Genomic_DNA"/>
</dbReference>
<dbReference type="Proteomes" id="UP000050525">
    <property type="component" value="Unassembled WGS sequence"/>
</dbReference>
<evidence type="ECO:0000313" key="2">
    <source>
        <dbReference type="EMBL" id="KYO30956.1"/>
    </source>
</evidence>
<reference evidence="2 3" key="1">
    <citation type="journal article" date="2012" name="Genome Biol.">
        <title>Sequencing three crocodilian genomes to illuminate the evolution of archosaurs and amniotes.</title>
        <authorList>
            <person name="St John J.A."/>
            <person name="Braun E.L."/>
            <person name="Isberg S.R."/>
            <person name="Miles L.G."/>
            <person name="Chong A.Y."/>
            <person name="Gongora J."/>
            <person name="Dalzell P."/>
            <person name="Moran C."/>
            <person name="Bed'hom B."/>
            <person name="Abzhanov A."/>
            <person name="Burgess S.C."/>
            <person name="Cooksey A.M."/>
            <person name="Castoe T.A."/>
            <person name="Crawford N.G."/>
            <person name="Densmore L.D."/>
            <person name="Drew J.C."/>
            <person name="Edwards S.V."/>
            <person name="Faircloth B.C."/>
            <person name="Fujita M.K."/>
            <person name="Greenwold M.J."/>
            <person name="Hoffmann F.G."/>
            <person name="Howard J.M."/>
            <person name="Iguchi T."/>
            <person name="Janes D.E."/>
            <person name="Khan S.Y."/>
            <person name="Kohno S."/>
            <person name="de Koning A.J."/>
            <person name="Lance S.L."/>
            <person name="McCarthy F.M."/>
            <person name="McCormack J.E."/>
            <person name="Merchant M.E."/>
            <person name="Peterson D.G."/>
            <person name="Pollock D.D."/>
            <person name="Pourmand N."/>
            <person name="Raney B.J."/>
            <person name="Roessler K.A."/>
            <person name="Sanford J.R."/>
            <person name="Sawyer R.H."/>
            <person name="Schmidt C.J."/>
            <person name="Triplett E.W."/>
            <person name="Tuberville T.D."/>
            <person name="Venegas-Anaya M."/>
            <person name="Howard J.T."/>
            <person name="Jarvis E.D."/>
            <person name="Guillette L.J.Jr."/>
            <person name="Glenn T.C."/>
            <person name="Green R.E."/>
            <person name="Ray D.A."/>
        </authorList>
    </citation>
    <scope>NUCLEOTIDE SEQUENCE [LARGE SCALE GENOMIC DNA]</scope>
    <source>
        <strain evidence="2">KSC_2009_1</strain>
    </source>
</reference>